<dbReference type="AlphaFoldDB" id="A0A1V0U0V0"/>
<dbReference type="OrthoDB" id="3443514at2"/>
<name>A0A1V0U0V0_9ACTN</name>
<gene>
    <name evidence="2" type="ORF">B1H19_35485</name>
</gene>
<dbReference type="Proteomes" id="UP000192726">
    <property type="component" value="Chromosome"/>
</dbReference>
<dbReference type="KEGG" id="sgv:B1H19_35485"/>
<sequence length="712" mass="74562">MTDSDFPFGRQAVADAFREFVKGAPDGGTFYVTGSPGSGRSTLLTWLFLLSQADRDDSGTDRDEGQADQGDEGTGEPRSGPLFHAALGARGRGVDDLAVAIGGQLGYETATAAELLSVIAMDKRPVCVAVGDLDEAGAVPDERHTARLIESLLAPMARLPNVRLVTEGTQKWAHHFEDCVVVDVDTAEWTDRTAFDRYVAALCAFVPETETETETDQETETGPEPGGAQRDVFAQTVAQAAYPNFLLAQLLVLDQVSAEAEAEPLGVDVLPGGIDVEGAVARHVDRLRAESPVVADALYALALAGPAGLGGRLWRLATAAVAGRRIDAREFATAVELSWVLLQPDHDGPGGSGASGSHFALRHPAIATALLARRSPQAELQTRRTLVHSLAAQVPVEAVGGGPVDGEPAEGGPVVEGPPRPLWQRSDPVLLSELLRHASAVPKALGPLLVFPEVLLSADLEELRTVLDCSDEPAAAALRPVVALLHPVSREQPARLQVAAVQHGLNDLAAAVESAYERLPFRALRLLPGRGEAEGAAAPVSPDPSVVPAPPEVALTETGGVEVGQGHGDARTLRWTLHGTPCTAARAELLDGVTVVAVADREGLLQVRSADDGRLVHPIVRADEPPELLCALAGAPDPLSVCAAADRLWVVRLADGSTLAELRFGSNIAAVRRAAEHELDVDLGGFGIRLSFDLAVLRTLAGATPTTSGAGY</sequence>
<organism evidence="2 3">
    <name type="scientific">Streptomyces gilvosporeus</name>
    <dbReference type="NCBI Taxonomy" id="553510"/>
    <lineage>
        <taxon>Bacteria</taxon>
        <taxon>Bacillati</taxon>
        <taxon>Actinomycetota</taxon>
        <taxon>Actinomycetes</taxon>
        <taxon>Kitasatosporales</taxon>
        <taxon>Streptomycetaceae</taxon>
        <taxon>Streptomyces</taxon>
    </lineage>
</organism>
<evidence type="ECO:0000313" key="3">
    <source>
        <dbReference type="Proteomes" id="UP000192726"/>
    </source>
</evidence>
<protein>
    <submittedName>
        <fullName evidence="2">Uncharacterized protein</fullName>
    </submittedName>
</protein>
<proteinExistence type="predicted"/>
<reference evidence="2 3" key="1">
    <citation type="submission" date="2017-04" db="EMBL/GenBank/DDBJ databases">
        <title>Complete Genome Sequence of Streptomyces gilvosporeus F607, a Capable Producer of Natamycin.</title>
        <authorList>
            <person name="Zong G."/>
            <person name="Zhong C."/>
            <person name="Fu J."/>
            <person name="Qin R."/>
            <person name="Cao G."/>
        </authorList>
    </citation>
    <scope>NUCLEOTIDE SEQUENCE [LARGE SCALE GENOMIC DNA]</scope>
    <source>
        <strain evidence="2 3">F607</strain>
    </source>
</reference>
<accession>A0A1V0U0V0</accession>
<dbReference type="EMBL" id="CP020569">
    <property type="protein sequence ID" value="ARF58781.1"/>
    <property type="molecule type" value="Genomic_DNA"/>
</dbReference>
<evidence type="ECO:0000313" key="2">
    <source>
        <dbReference type="EMBL" id="ARF58781.1"/>
    </source>
</evidence>
<feature type="region of interest" description="Disordered" evidence="1">
    <location>
        <begin position="209"/>
        <end position="228"/>
    </location>
</feature>
<keyword evidence="3" id="KW-1185">Reference proteome</keyword>
<feature type="compositionally biased region" description="Acidic residues" evidence="1">
    <location>
        <begin position="209"/>
        <end position="221"/>
    </location>
</feature>
<dbReference type="RefSeq" id="WP_083108973.1">
    <property type="nucleotide sequence ID" value="NZ_CP020569.1"/>
</dbReference>
<feature type="compositionally biased region" description="Basic and acidic residues" evidence="1">
    <location>
        <begin position="55"/>
        <end position="65"/>
    </location>
</feature>
<feature type="region of interest" description="Disordered" evidence="1">
    <location>
        <begin position="55"/>
        <end position="81"/>
    </location>
</feature>
<evidence type="ECO:0000256" key="1">
    <source>
        <dbReference type="SAM" id="MobiDB-lite"/>
    </source>
</evidence>
<feature type="region of interest" description="Disordered" evidence="1">
    <location>
        <begin position="398"/>
        <end position="420"/>
    </location>
</feature>
<dbReference type="STRING" id="553510.B1H19_35485"/>